<dbReference type="GO" id="GO:0006955">
    <property type="term" value="P:immune response"/>
    <property type="evidence" value="ECO:0007669"/>
    <property type="project" value="InterPro"/>
</dbReference>
<dbReference type="InterPro" id="IPR006052">
    <property type="entry name" value="TNF_dom"/>
</dbReference>
<dbReference type="Gene3D" id="2.60.120.40">
    <property type="match status" value="1"/>
</dbReference>
<comment type="caution">
    <text evidence="10">The sequence shown here is derived from an EMBL/GenBank/DDBJ whole genome shotgun (WGS) entry which is preliminary data.</text>
</comment>
<dbReference type="GO" id="GO:0005125">
    <property type="term" value="F:cytokine activity"/>
    <property type="evidence" value="ECO:0007669"/>
    <property type="project" value="UniProtKB-KW"/>
</dbReference>
<gene>
    <name evidence="10" type="ORF">J4Q44_G00309550</name>
</gene>
<dbReference type="PROSITE" id="PS50049">
    <property type="entry name" value="THD_2"/>
    <property type="match status" value="1"/>
</dbReference>
<organism evidence="10 11">
    <name type="scientific">Coregonus suidteri</name>
    <dbReference type="NCBI Taxonomy" id="861788"/>
    <lineage>
        <taxon>Eukaryota</taxon>
        <taxon>Metazoa</taxon>
        <taxon>Chordata</taxon>
        <taxon>Craniata</taxon>
        <taxon>Vertebrata</taxon>
        <taxon>Euteleostomi</taxon>
        <taxon>Actinopterygii</taxon>
        <taxon>Neopterygii</taxon>
        <taxon>Teleostei</taxon>
        <taxon>Protacanthopterygii</taxon>
        <taxon>Salmoniformes</taxon>
        <taxon>Salmonidae</taxon>
        <taxon>Coregoninae</taxon>
        <taxon>Coregonus</taxon>
    </lineage>
</organism>
<keyword evidence="5" id="KW-1015">Disulfide bond</keyword>
<keyword evidence="8" id="KW-0812">Transmembrane</keyword>
<evidence type="ECO:0000256" key="2">
    <source>
        <dbReference type="ARBA" id="ARBA00008670"/>
    </source>
</evidence>
<dbReference type="InterPro" id="IPR008983">
    <property type="entry name" value="Tumour_necrosis_fac-like_dom"/>
</dbReference>
<evidence type="ECO:0000256" key="3">
    <source>
        <dbReference type="ARBA" id="ARBA00022514"/>
    </source>
</evidence>
<dbReference type="GO" id="GO:0005164">
    <property type="term" value="F:tumor necrosis factor receptor binding"/>
    <property type="evidence" value="ECO:0007669"/>
    <property type="project" value="InterPro"/>
</dbReference>
<dbReference type="Proteomes" id="UP001356427">
    <property type="component" value="Unassembled WGS sequence"/>
</dbReference>
<feature type="compositionally biased region" description="Polar residues" evidence="7">
    <location>
        <begin position="107"/>
        <end position="117"/>
    </location>
</feature>
<evidence type="ECO:0000256" key="5">
    <source>
        <dbReference type="ARBA" id="ARBA00023157"/>
    </source>
</evidence>
<evidence type="ECO:0000256" key="6">
    <source>
        <dbReference type="ARBA" id="ARBA00023180"/>
    </source>
</evidence>
<dbReference type="PANTHER" id="PTHR15151">
    <property type="entry name" value="PROTEIN EIGER"/>
    <property type="match status" value="1"/>
</dbReference>
<dbReference type="PANTHER" id="PTHR15151:SF24">
    <property type="entry name" value="A PROLIFERATION-INDUCING LIGAND-LIKE PROTEIN-RELATED"/>
    <property type="match status" value="1"/>
</dbReference>
<evidence type="ECO:0000313" key="10">
    <source>
        <dbReference type="EMBL" id="KAK6297900.1"/>
    </source>
</evidence>
<feature type="domain" description="THD" evidence="9">
    <location>
        <begin position="135"/>
        <end position="270"/>
    </location>
</feature>
<dbReference type="Pfam" id="PF00229">
    <property type="entry name" value="TNF"/>
    <property type="match status" value="1"/>
</dbReference>
<protein>
    <recommendedName>
        <fullName evidence="9">THD domain-containing protein</fullName>
    </recommendedName>
</protein>
<dbReference type="GO" id="GO:0005615">
    <property type="term" value="C:extracellular space"/>
    <property type="evidence" value="ECO:0007669"/>
    <property type="project" value="UniProtKB-KW"/>
</dbReference>
<evidence type="ECO:0000256" key="4">
    <source>
        <dbReference type="ARBA" id="ARBA00022525"/>
    </source>
</evidence>
<dbReference type="SUPFAM" id="SSF49842">
    <property type="entry name" value="TNF-like"/>
    <property type="match status" value="1"/>
</dbReference>
<reference evidence="10 11" key="1">
    <citation type="submission" date="2021-04" db="EMBL/GenBank/DDBJ databases">
        <authorList>
            <person name="De Guttry C."/>
            <person name="Zahm M."/>
            <person name="Klopp C."/>
            <person name="Cabau C."/>
            <person name="Louis A."/>
            <person name="Berthelot C."/>
            <person name="Parey E."/>
            <person name="Roest Crollius H."/>
            <person name="Montfort J."/>
            <person name="Robinson-Rechavi M."/>
            <person name="Bucao C."/>
            <person name="Bouchez O."/>
            <person name="Gislard M."/>
            <person name="Lluch J."/>
            <person name="Milhes M."/>
            <person name="Lampietro C."/>
            <person name="Lopez Roques C."/>
            <person name="Donnadieu C."/>
            <person name="Braasch I."/>
            <person name="Desvignes T."/>
            <person name="Postlethwait J."/>
            <person name="Bobe J."/>
            <person name="Wedekind C."/>
            <person name="Guiguen Y."/>
        </authorList>
    </citation>
    <scope>NUCLEOTIDE SEQUENCE [LARGE SCALE GENOMIC DNA]</scope>
    <source>
        <strain evidence="10">Cs_M1</strain>
        <tissue evidence="10">Blood</tissue>
    </source>
</reference>
<keyword evidence="4" id="KW-0964">Secreted</keyword>
<feature type="transmembrane region" description="Helical" evidence="8">
    <location>
        <begin position="28"/>
        <end position="49"/>
    </location>
</feature>
<evidence type="ECO:0000313" key="11">
    <source>
        <dbReference type="Proteomes" id="UP001356427"/>
    </source>
</evidence>
<evidence type="ECO:0000256" key="8">
    <source>
        <dbReference type="SAM" id="Phobius"/>
    </source>
</evidence>
<comment type="similarity">
    <text evidence="2">Belongs to the tumor necrosis factor family.</text>
</comment>
<dbReference type="AlphaFoldDB" id="A0AAN8KYX7"/>
<keyword evidence="8" id="KW-0472">Membrane</keyword>
<dbReference type="GO" id="GO:0030890">
    <property type="term" value="P:positive regulation of B cell proliferation"/>
    <property type="evidence" value="ECO:0007669"/>
    <property type="project" value="TreeGrafter"/>
</dbReference>
<feature type="region of interest" description="Disordered" evidence="7">
    <location>
        <begin position="95"/>
        <end position="130"/>
    </location>
</feature>
<keyword evidence="8" id="KW-1133">Transmembrane helix</keyword>
<dbReference type="EMBL" id="JAGTTL010000030">
    <property type="protein sequence ID" value="KAK6297900.1"/>
    <property type="molecule type" value="Genomic_DNA"/>
</dbReference>
<sequence length="271" mass="30170">MGNRVRLGPVTPPCLCVVKTFIFLSLTMLYQTLLLASTLTVFLNLFLVYKVTVLEGDINKLRGDVLNLKRQPKESTDGMITGVSRTWERSKRAASLKWQRRTEKDSQTLGSPTASSLRTKREQGGSSGGTVAQQSFLQLSANIEEQPFVRGNVTVIPWTVAVHQGEAISSTGDRIIVQQDGFFIVFGQVLFQSQGTILGHIVRRRGANQRSTELLRCLQEMPQTNYANTCYTGGIVKLEREDELELVIPDRPQAQVSMDADSTYFGIIQLN</sequence>
<dbReference type="InterPro" id="IPR051748">
    <property type="entry name" value="TNF_Ligand_Superfamily"/>
</dbReference>
<name>A0AAN8KYX7_9TELE</name>
<keyword evidence="3" id="KW-0202">Cytokine</keyword>
<dbReference type="GO" id="GO:0016020">
    <property type="term" value="C:membrane"/>
    <property type="evidence" value="ECO:0007669"/>
    <property type="project" value="InterPro"/>
</dbReference>
<proteinExistence type="inferred from homology"/>
<keyword evidence="6" id="KW-0325">Glycoprotein</keyword>
<comment type="subcellular location">
    <subcellularLocation>
        <location evidence="1">Secreted</location>
    </subcellularLocation>
</comment>
<evidence type="ECO:0000256" key="7">
    <source>
        <dbReference type="SAM" id="MobiDB-lite"/>
    </source>
</evidence>
<evidence type="ECO:0000259" key="9">
    <source>
        <dbReference type="PROSITE" id="PS50049"/>
    </source>
</evidence>
<evidence type="ECO:0000256" key="1">
    <source>
        <dbReference type="ARBA" id="ARBA00004613"/>
    </source>
</evidence>
<accession>A0AAN8KYX7</accession>
<keyword evidence="11" id="KW-1185">Reference proteome</keyword>